<proteinExistence type="predicted"/>
<dbReference type="Proteomes" id="UP000239181">
    <property type="component" value="Unassembled WGS sequence"/>
</dbReference>
<evidence type="ECO:0000313" key="1">
    <source>
        <dbReference type="EMBL" id="PRD14166.1"/>
    </source>
</evidence>
<keyword evidence="2" id="KW-1185">Reference proteome</keyword>
<reference evidence="1 2" key="1">
    <citation type="submission" date="2017-10" db="EMBL/GenBank/DDBJ databases">
        <title>Draft genome of two endophytic bacteria isolated from 'guarana' Paullinia cupana (Mart.) Ducke.</title>
        <authorList>
            <person name="Siqueira K.A."/>
            <person name="Liotti R.G."/>
            <person name="Mendes T.A."/>
            <person name="Soares M.A."/>
        </authorList>
    </citation>
    <scope>NUCLEOTIDE SEQUENCE [LARGE SCALE GENOMIC DNA]</scope>
    <source>
        <strain evidence="1 2">342</strain>
    </source>
</reference>
<organism evidence="1 2">
    <name type="scientific">Pantoea coffeiphila</name>
    <dbReference type="NCBI Taxonomy" id="1465635"/>
    <lineage>
        <taxon>Bacteria</taxon>
        <taxon>Pseudomonadati</taxon>
        <taxon>Pseudomonadota</taxon>
        <taxon>Gammaproteobacteria</taxon>
        <taxon>Enterobacterales</taxon>
        <taxon>Erwiniaceae</taxon>
        <taxon>Pantoea</taxon>
    </lineage>
</organism>
<accession>A0A2S9I8Q9</accession>
<keyword evidence="1" id="KW-0808">Transferase</keyword>
<dbReference type="AlphaFoldDB" id="A0A2S9I8Q9"/>
<dbReference type="GO" id="GO:0016740">
    <property type="term" value="F:transferase activity"/>
    <property type="evidence" value="ECO:0007669"/>
    <property type="project" value="UniProtKB-KW"/>
</dbReference>
<comment type="caution">
    <text evidence="1">The sequence shown here is derived from an EMBL/GenBank/DDBJ whole genome shotgun (WGS) entry which is preliminary data.</text>
</comment>
<name>A0A2S9I8Q9_9GAMM</name>
<gene>
    <name evidence="1" type="ORF">CQW29_17910</name>
</gene>
<dbReference type="EMBL" id="PDET01000013">
    <property type="protein sequence ID" value="PRD14166.1"/>
    <property type="molecule type" value="Genomic_DNA"/>
</dbReference>
<sequence length="34" mass="3601">MLGAGCWVLGAGCWVLGAGCWVLERLPVSVRKGR</sequence>
<evidence type="ECO:0000313" key="2">
    <source>
        <dbReference type="Proteomes" id="UP000239181"/>
    </source>
</evidence>
<protein>
    <submittedName>
        <fullName evidence="1">Phosphotransferase</fullName>
    </submittedName>
</protein>